<dbReference type="Proteomes" id="UP000676409">
    <property type="component" value="Chromosome"/>
</dbReference>
<dbReference type="InterPro" id="IPR006143">
    <property type="entry name" value="RND_pump_MFP"/>
</dbReference>
<keyword evidence="7" id="KW-0812">Transmembrane</keyword>
<dbReference type="PANTHER" id="PTHR30469">
    <property type="entry name" value="MULTIDRUG RESISTANCE PROTEIN MDTA"/>
    <property type="match status" value="1"/>
</dbReference>
<feature type="transmembrane region" description="Helical" evidence="7">
    <location>
        <begin position="30"/>
        <end position="48"/>
    </location>
</feature>
<accession>A0A975FYG8</accession>
<dbReference type="GO" id="GO:0015562">
    <property type="term" value="F:efflux transmembrane transporter activity"/>
    <property type="evidence" value="ECO:0007669"/>
    <property type="project" value="TreeGrafter"/>
</dbReference>
<keyword evidence="7" id="KW-1133">Transmembrane helix</keyword>
<feature type="region of interest" description="Disordered" evidence="6">
    <location>
        <begin position="51"/>
        <end position="83"/>
    </location>
</feature>
<dbReference type="Pfam" id="PF25944">
    <property type="entry name" value="Beta-barrel_RND"/>
    <property type="match status" value="1"/>
</dbReference>
<evidence type="ECO:0000256" key="2">
    <source>
        <dbReference type="ARBA" id="ARBA00009477"/>
    </source>
</evidence>
<comment type="similarity">
    <text evidence="2">Belongs to the membrane fusion protein (MFP) (TC 8.A.1) family.</text>
</comment>
<dbReference type="SUPFAM" id="SSF111369">
    <property type="entry name" value="HlyD-like secretion proteins"/>
    <property type="match status" value="1"/>
</dbReference>
<dbReference type="Gene3D" id="1.10.287.470">
    <property type="entry name" value="Helix hairpin bin"/>
    <property type="match status" value="1"/>
</dbReference>
<keyword evidence="5 7" id="KW-0472">Membrane</keyword>
<evidence type="ECO:0000256" key="7">
    <source>
        <dbReference type="SAM" id="Phobius"/>
    </source>
</evidence>
<proteinExistence type="inferred from homology"/>
<dbReference type="RefSeq" id="WP_211936673.1">
    <property type="nucleotide sequence ID" value="NZ_CP073078.1"/>
</dbReference>
<dbReference type="InterPro" id="IPR058625">
    <property type="entry name" value="MdtA-like_BSH"/>
</dbReference>
<dbReference type="Pfam" id="PF25876">
    <property type="entry name" value="HH_MFP_RND"/>
    <property type="match status" value="1"/>
</dbReference>
<evidence type="ECO:0000256" key="4">
    <source>
        <dbReference type="ARBA" id="ARBA00022519"/>
    </source>
</evidence>
<feature type="domain" description="Multidrug resistance protein MdtA-like beta-barrel" evidence="10">
    <location>
        <begin position="257"/>
        <end position="341"/>
    </location>
</feature>
<dbReference type="InterPro" id="IPR058626">
    <property type="entry name" value="MdtA-like_b-barrel"/>
</dbReference>
<sequence>MSAPQSGSTPPGAHPYRAPPPRKRPAWRSALWAGAAIVVFIGVAWLATPHDGGGQSGPGGPGGAGSRGGRGAAGGPGGGRRPPTVVGVATAQKGDIPIELTELGTVTPLASVTVTPRIAGNLMRVDFKEGQMVKAGQLLALIDDRPYVAALTQAEGQLMKDQAALANARLDLTRYTTLAKQDSIAQQQVDTQSALVKQDEGVVKTDQAAVASARLNVEYCHITSPVSGRVGLRQVDPGNYVTSSATNGIVIVTEIDPMDVVFTLPEDSAPQVMARMRSGATLAATALDRAGAQTVAQGQLLTLDNQIDTSTGTVKAKARFANGTGALYPNQFVNIRLLVDTIHDAIVVPTQAVRHGSQGDYVYTVDLDQNAKMTPVKVGQINGEKTQILSGVQAGDEVVTDGGDRLRDGAPVILPADVPAMQKANKPPEKQGFWAWLTGLFGHKPAAGEQAAAGSGRSSGAGQAASSGAGAPGGGRGGARFQAMMDQLDLTPDQKEKIRPILSDMRQKAMAAGPDPEARRAAMKEAMPKIEAILTPEQKTKFEALRAQMRGGGGQGAGAQQ</sequence>
<keyword evidence="3" id="KW-1003">Cell membrane</keyword>
<evidence type="ECO:0000259" key="8">
    <source>
        <dbReference type="Pfam" id="PF25876"/>
    </source>
</evidence>
<dbReference type="Pfam" id="PF25989">
    <property type="entry name" value="YknX_C"/>
    <property type="match status" value="1"/>
</dbReference>
<dbReference type="Gene3D" id="2.40.420.20">
    <property type="match status" value="1"/>
</dbReference>
<keyword evidence="4" id="KW-0997">Cell inner membrane</keyword>
<evidence type="ECO:0000256" key="5">
    <source>
        <dbReference type="ARBA" id="ARBA00023136"/>
    </source>
</evidence>
<comment type="subcellular location">
    <subcellularLocation>
        <location evidence="1">Cell membrane</location>
    </subcellularLocation>
</comment>
<dbReference type="InterPro" id="IPR058637">
    <property type="entry name" value="YknX-like_C"/>
</dbReference>
<evidence type="ECO:0000259" key="11">
    <source>
        <dbReference type="Pfam" id="PF25989"/>
    </source>
</evidence>
<evidence type="ECO:0000259" key="9">
    <source>
        <dbReference type="Pfam" id="PF25917"/>
    </source>
</evidence>
<dbReference type="AlphaFoldDB" id="A0A975FYG8"/>
<dbReference type="NCBIfam" id="TIGR01730">
    <property type="entry name" value="RND_mfp"/>
    <property type="match status" value="1"/>
</dbReference>
<feature type="compositionally biased region" description="Gly residues" evidence="6">
    <location>
        <begin position="51"/>
        <end position="80"/>
    </location>
</feature>
<feature type="region of interest" description="Disordered" evidence="6">
    <location>
        <begin position="1"/>
        <end position="24"/>
    </location>
</feature>
<keyword evidence="13" id="KW-1185">Reference proteome</keyword>
<evidence type="ECO:0000259" key="10">
    <source>
        <dbReference type="Pfam" id="PF25944"/>
    </source>
</evidence>
<dbReference type="NCBIfam" id="NF008589">
    <property type="entry name" value="PRK11556.1"/>
    <property type="match status" value="1"/>
</dbReference>
<dbReference type="GO" id="GO:1990281">
    <property type="term" value="C:efflux pump complex"/>
    <property type="evidence" value="ECO:0007669"/>
    <property type="project" value="TreeGrafter"/>
</dbReference>
<reference evidence="12" key="1">
    <citation type="submission" date="2021-04" db="EMBL/GenBank/DDBJ databases">
        <title>The complete genome sequence of Caulobacter sp. S6.</title>
        <authorList>
            <person name="Tang Y."/>
            <person name="Ouyang W."/>
            <person name="Liu Q."/>
            <person name="Huang B."/>
            <person name="Guo Z."/>
            <person name="Lei P."/>
        </authorList>
    </citation>
    <scope>NUCLEOTIDE SEQUENCE</scope>
    <source>
        <strain evidence="12">S6</strain>
    </source>
</reference>
<dbReference type="PANTHER" id="PTHR30469:SF12">
    <property type="entry name" value="MULTIDRUG RESISTANCE PROTEIN MDTA"/>
    <property type="match status" value="1"/>
</dbReference>
<feature type="domain" description="Multidrug resistance protein MdtA-like barrel-sandwich hybrid" evidence="9">
    <location>
        <begin position="111"/>
        <end position="253"/>
    </location>
</feature>
<dbReference type="InterPro" id="IPR058624">
    <property type="entry name" value="MdtA-like_HH"/>
</dbReference>
<evidence type="ECO:0000256" key="6">
    <source>
        <dbReference type="SAM" id="MobiDB-lite"/>
    </source>
</evidence>
<evidence type="ECO:0000313" key="13">
    <source>
        <dbReference type="Proteomes" id="UP000676409"/>
    </source>
</evidence>
<feature type="region of interest" description="Disordered" evidence="6">
    <location>
        <begin position="448"/>
        <end position="480"/>
    </location>
</feature>
<dbReference type="Gene3D" id="2.40.50.100">
    <property type="match status" value="1"/>
</dbReference>
<dbReference type="Gene3D" id="2.40.30.170">
    <property type="match status" value="1"/>
</dbReference>
<protein>
    <submittedName>
        <fullName evidence="12">MdtA/MuxA family multidrug efflux RND transporter periplasmic adaptor subunit</fullName>
    </submittedName>
</protein>
<feature type="domain" description="YknX-like C-terminal permuted SH3-like" evidence="11">
    <location>
        <begin position="345"/>
        <end position="413"/>
    </location>
</feature>
<feature type="compositionally biased region" description="Low complexity" evidence="6">
    <location>
        <begin position="448"/>
        <end position="469"/>
    </location>
</feature>
<dbReference type="Gene3D" id="1.20.120.1490">
    <property type="match status" value="1"/>
</dbReference>
<gene>
    <name evidence="12" type="ORF">KCG34_16220</name>
</gene>
<name>A0A975FYG8_9CAUL</name>
<evidence type="ECO:0000256" key="3">
    <source>
        <dbReference type="ARBA" id="ARBA00022475"/>
    </source>
</evidence>
<feature type="domain" description="Multidrug resistance protein MdtA-like alpha-helical hairpin" evidence="8">
    <location>
        <begin position="151"/>
        <end position="219"/>
    </location>
</feature>
<evidence type="ECO:0000313" key="12">
    <source>
        <dbReference type="EMBL" id="QUD86621.1"/>
    </source>
</evidence>
<dbReference type="Pfam" id="PF25917">
    <property type="entry name" value="BSH_RND"/>
    <property type="match status" value="1"/>
</dbReference>
<dbReference type="EMBL" id="CP073078">
    <property type="protein sequence ID" value="QUD86621.1"/>
    <property type="molecule type" value="Genomic_DNA"/>
</dbReference>
<evidence type="ECO:0000256" key="1">
    <source>
        <dbReference type="ARBA" id="ARBA00004236"/>
    </source>
</evidence>
<dbReference type="KEGG" id="caul:KCG34_16220"/>
<organism evidence="12 13">
    <name type="scientific">Phenylobacterium montanum</name>
    <dbReference type="NCBI Taxonomy" id="2823693"/>
    <lineage>
        <taxon>Bacteria</taxon>
        <taxon>Pseudomonadati</taxon>
        <taxon>Pseudomonadota</taxon>
        <taxon>Alphaproteobacteria</taxon>
        <taxon>Caulobacterales</taxon>
        <taxon>Caulobacteraceae</taxon>
        <taxon>Phenylobacterium</taxon>
    </lineage>
</organism>